<reference evidence="2 3" key="1">
    <citation type="submission" date="2018-06" db="EMBL/GenBank/DDBJ databases">
        <title>Halonotius sp. F13-13 a new haloarchaeeon isolated from a solar saltern from Isla Cristina, Huelva, Spain.</title>
        <authorList>
            <person name="Duran-Viseras A."/>
            <person name="Sanchez-Porro C."/>
            <person name="Ventosa A."/>
        </authorList>
    </citation>
    <scope>NUCLEOTIDE SEQUENCE [LARGE SCALE GENOMIC DNA]</scope>
    <source>
        <strain evidence="2 3">CECT 7525</strain>
    </source>
</reference>
<organism evidence="2 3">
    <name type="scientific">Halonotius pteroides</name>
    <dbReference type="NCBI Taxonomy" id="268735"/>
    <lineage>
        <taxon>Archaea</taxon>
        <taxon>Methanobacteriati</taxon>
        <taxon>Methanobacteriota</taxon>
        <taxon>Stenosarchaea group</taxon>
        <taxon>Halobacteria</taxon>
        <taxon>Halobacteriales</taxon>
        <taxon>Haloferacaceae</taxon>
        <taxon>Halonotius</taxon>
    </lineage>
</organism>
<dbReference type="InterPro" id="IPR009057">
    <property type="entry name" value="Homeodomain-like_sf"/>
</dbReference>
<dbReference type="RefSeq" id="WP_120085186.1">
    <property type="nucleotide sequence ID" value="NZ_QMDW01000014.1"/>
</dbReference>
<evidence type="ECO:0000256" key="1">
    <source>
        <dbReference type="SAM" id="MobiDB-lite"/>
    </source>
</evidence>
<dbReference type="InterPro" id="IPR007367">
    <property type="entry name" value="DUF433"/>
</dbReference>
<sequence length="99" mass="10820">MSEIVSTADTLGGAPRIEGRRIGVHHIAARVVDGGESPMAVAAEYDLDIADVHRALTYYYDNPEKMRQVQAERQSIPDGVSVVRGPDDLDADIQSEREV</sequence>
<evidence type="ECO:0000313" key="3">
    <source>
        <dbReference type="Proteomes" id="UP000281564"/>
    </source>
</evidence>
<evidence type="ECO:0008006" key="4">
    <source>
        <dbReference type="Google" id="ProtNLM"/>
    </source>
</evidence>
<dbReference type="EMBL" id="QMDW01000014">
    <property type="protein sequence ID" value="RJX48961.1"/>
    <property type="molecule type" value="Genomic_DNA"/>
</dbReference>
<dbReference type="SUPFAM" id="SSF46689">
    <property type="entry name" value="Homeodomain-like"/>
    <property type="match status" value="1"/>
</dbReference>
<dbReference type="Pfam" id="PF04255">
    <property type="entry name" value="DUF433"/>
    <property type="match status" value="1"/>
</dbReference>
<gene>
    <name evidence="2" type="ORF">DP106_10510</name>
</gene>
<dbReference type="InterPro" id="IPR036388">
    <property type="entry name" value="WH-like_DNA-bd_sf"/>
</dbReference>
<dbReference type="Proteomes" id="UP000281564">
    <property type="component" value="Unassembled WGS sequence"/>
</dbReference>
<protein>
    <recommendedName>
        <fullName evidence="4">DUF433 domain-containing protein</fullName>
    </recommendedName>
</protein>
<name>A0A3A6PYZ4_9EURY</name>
<accession>A0A3A6PYZ4</accession>
<dbReference type="Gene3D" id="1.10.10.10">
    <property type="entry name" value="Winged helix-like DNA-binding domain superfamily/Winged helix DNA-binding domain"/>
    <property type="match status" value="1"/>
</dbReference>
<evidence type="ECO:0000313" key="2">
    <source>
        <dbReference type="EMBL" id="RJX48961.1"/>
    </source>
</evidence>
<dbReference type="AlphaFoldDB" id="A0A3A6PYZ4"/>
<proteinExistence type="predicted"/>
<dbReference type="OrthoDB" id="315700at2157"/>
<feature type="region of interest" description="Disordered" evidence="1">
    <location>
        <begin position="69"/>
        <end position="99"/>
    </location>
</feature>
<keyword evidence="3" id="KW-1185">Reference proteome</keyword>
<comment type="caution">
    <text evidence="2">The sequence shown here is derived from an EMBL/GenBank/DDBJ whole genome shotgun (WGS) entry which is preliminary data.</text>
</comment>